<dbReference type="VEuPathDB" id="AmoebaDB:ACA1_055480"/>
<keyword evidence="1" id="KW-0677">Repeat</keyword>
<dbReference type="OrthoDB" id="10250458at2759"/>
<evidence type="ECO:0000256" key="2">
    <source>
        <dbReference type="PROSITE-ProRule" id="PRU00103"/>
    </source>
</evidence>
<dbReference type="GeneID" id="14921652"/>
<dbReference type="AlphaFoldDB" id="L8H6C0"/>
<feature type="region of interest" description="Disordered" evidence="3">
    <location>
        <begin position="41"/>
        <end position="64"/>
    </location>
</feature>
<dbReference type="Proteomes" id="UP000011083">
    <property type="component" value="Unassembled WGS sequence"/>
</dbReference>
<dbReference type="EMBL" id="KB007909">
    <property type="protein sequence ID" value="ELR20782.1"/>
    <property type="molecule type" value="Genomic_DNA"/>
</dbReference>
<dbReference type="SUPFAM" id="SSF48371">
    <property type="entry name" value="ARM repeat"/>
    <property type="match status" value="1"/>
</dbReference>
<dbReference type="InterPro" id="IPR021133">
    <property type="entry name" value="HEAT_type_2"/>
</dbReference>
<protein>
    <submittedName>
        <fullName evidence="4">HEAT repeat domain containing protein</fullName>
    </submittedName>
</protein>
<dbReference type="RefSeq" id="XP_004344185.1">
    <property type="nucleotide sequence ID" value="XM_004344135.1"/>
</dbReference>
<dbReference type="InterPro" id="IPR016024">
    <property type="entry name" value="ARM-type_fold"/>
</dbReference>
<evidence type="ECO:0000256" key="1">
    <source>
        <dbReference type="ARBA" id="ARBA00022737"/>
    </source>
</evidence>
<organism evidence="4 5">
    <name type="scientific">Acanthamoeba castellanii (strain ATCC 30010 / Neff)</name>
    <dbReference type="NCBI Taxonomy" id="1257118"/>
    <lineage>
        <taxon>Eukaryota</taxon>
        <taxon>Amoebozoa</taxon>
        <taxon>Discosea</taxon>
        <taxon>Longamoebia</taxon>
        <taxon>Centramoebida</taxon>
        <taxon>Acanthamoebidae</taxon>
        <taxon>Acanthamoeba</taxon>
    </lineage>
</organism>
<dbReference type="Gene3D" id="1.25.10.10">
    <property type="entry name" value="Leucine-rich Repeat Variant"/>
    <property type="match status" value="1"/>
</dbReference>
<evidence type="ECO:0000313" key="4">
    <source>
        <dbReference type="EMBL" id="ELR20782.1"/>
    </source>
</evidence>
<proteinExistence type="predicted"/>
<evidence type="ECO:0000256" key="3">
    <source>
        <dbReference type="SAM" id="MobiDB-lite"/>
    </source>
</evidence>
<keyword evidence="5" id="KW-1185">Reference proteome</keyword>
<sequence length="925" mass="102875">MEEEAGALDRPASLAEVEKLPWLLARWRALQSGATAAAANPTLSQFLPGSSTSTSPKTKTSSEQDREWAMQVLELLEWFFIADGPHVCLAFLDHQTPVRPAAGDCGAGQGDADAEKAAIFGALEEVLMSALSSVSREVIGAGSVLHHASVGPLLWDRVRQVCRVDDELVASRLFRCMAFVFERNDMSGERPPWVSATQNFELAQVALVQMREHSNPNLIVAFIDELPLDKLLIATDQLENVEQLVKLIDRDSRSVVKEALFRCLTRLELRNRRYVDVFLEVEENEEPDVAISALQLLAKAFQLTEAYMPTPDLDRYVTMFVRNAVRREPNVPGLLDLAAECAARRCHGAPYSLERLPVELQVLVTAKRKAMQSKDKVKLQKALKVCMLAVGGVLHSRLLNGILPECIAMLQPGNRWQEREGGLLVLGCALQSCYYYDHPGVGDQLLPLILTALSDPQAKVRKMCAWAASRLLRCLDVEQQSALAVHLVRGLDDFPVRHTAWKALTHSGQEPVAQVILRECVAHYVPLERQEEGVDGGGGDDESVQINPYVLRTMAHWLRVLGEHRVRATSEVRRCAQVLFKRLPQTLAKDRKPAYGGLMLRAISAVCQSLEWMIELGPAKVVQTFEQQYTELVALVRSQKKSDNETRLQACLDVFASVLRHDQLHVLSQEHAPQWVRYCFAYCAGGMHTDSGLSVLYWLTMRFPERVAPLLPDIIPAALALSRSERRDRDLAMCLHAMASRLGAEMRPWVARLSSALAHEASAFPNDLALRCCVQMVPYGLGDIDDRALFLLAHTSADTLRPWTDPCFKAEPPHRFEVPIESLTDLIVELVVRRSLECSPRDAVPVFTVLIDRLQRSTLAVKGSEDAAASTDPAVREKVSAALHALAAKMGDKVVADKQFRWRPFREGLQRYLPADSALLASLLG</sequence>
<dbReference type="Pfam" id="PF02985">
    <property type="entry name" value="HEAT"/>
    <property type="match status" value="1"/>
</dbReference>
<accession>L8H6C0</accession>
<feature type="repeat" description="HEAT" evidence="2">
    <location>
        <begin position="445"/>
        <end position="483"/>
    </location>
</feature>
<reference evidence="4 5" key="1">
    <citation type="journal article" date="2013" name="Genome Biol.">
        <title>Genome of Acanthamoeba castellanii highlights extensive lateral gene transfer and early evolution of tyrosine kinase signaling.</title>
        <authorList>
            <person name="Clarke M."/>
            <person name="Lohan A.J."/>
            <person name="Liu B."/>
            <person name="Lagkouvardos I."/>
            <person name="Roy S."/>
            <person name="Zafar N."/>
            <person name="Bertelli C."/>
            <person name="Schilde C."/>
            <person name="Kianianmomeni A."/>
            <person name="Burglin T.R."/>
            <person name="Frech C."/>
            <person name="Turcotte B."/>
            <person name="Kopec K.O."/>
            <person name="Synnott J.M."/>
            <person name="Choo C."/>
            <person name="Paponov I."/>
            <person name="Finkler A."/>
            <person name="Soon Heng Tan C."/>
            <person name="Hutchins A.P."/>
            <person name="Weinmeier T."/>
            <person name="Rattei T."/>
            <person name="Chu J.S."/>
            <person name="Gimenez G."/>
            <person name="Irimia M."/>
            <person name="Rigden D.J."/>
            <person name="Fitzpatrick D.A."/>
            <person name="Lorenzo-Morales J."/>
            <person name="Bateman A."/>
            <person name="Chiu C.H."/>
            <person name="Tang P."/>
            <person name="Hegemann P."/>
            <person name="Fromm H."/>
            <person name="Raoult D."/>
            <person name="Greub G."/>
            <person name="Miranda-Saavedra D."/>
            <person name="Chen N."/>
            <person name="Nash P."/>
            <person name="Ginger M.L."/>
            <person name="Horn M."/>
            <person name="Schaap P."/>
            <person name="Caler L."/>
            <person name="Loftus B."/>
        </authorList>
    </citation>
    <scope>NUCLEOTIDE SEQUENCE [LARGE SCALE GENOMIC DNA]</scope>
    <source>
        <strain evidence="4 5">Neff</strain>
    </source>
</reference>
<name>L8H6C0_ACACF</name>
<dbReference type="KEGG" id="acan:ACA1_055480"/>
<dbReference type="PROSITE" id="PS50077">
    <property type="entry name" value="HEAT_REPEAT"/>
    <property type="match status" value="1"/>
</dbReference>
<dbReference type="InterPro" id="IPR000357">
    <property type="entry name" value="HEAT"/>
</dbReference>
<gene>
    <name evidence="4" type="ORF">ACA1_055480</name>
</gene>
<feature type="compositionally biased region" description="Low complexity" evidence="3">
    <location>
        <begin position="50"/>
        <end position="59"/>
    </location>
</feature>
<evidence type="ECO:0000313" key="5">
    <source>
        <dbReference type="Proteomes" id="UP000011083"/>
    </source>
</evidence>
<dbReference type="InterPro" id="IPR011989">
    <property type="entry name" value="ARM-like"/>
</dbReference>